<dbReference type="EMBL" id="KN833742">
    <property type="protein sequence ID" value="KIK22205.1"/>
    <property type="molecule type" value="Genomic_DNA"/>
</dbReference>
<proteinExistence type="predicted"/>
<reference evidence="2" key="2">
    <citation type="submission" date="2015-01" db="EMBL/GenBank/DDBJ databases">
        <title>Evolutionary Origins and Diversification of the Mycorrhizal Mutualists.</title>
        <authorList>
            <consortium name="DOE Joint Genome Institute"/>
            <consortium name="Mycorrhizal Genomics Consortium"/>
            <person name="Kohler A."/>
            <person name="Kuo A."/>
            <person name="Nagy L.G."/>
            <person name="Floudas D."/>
            <person name="Copeland A."/>
            <person name="Barry K.W."/>
            <person name="Cichocki N."/>
            <person name="Veneault-Fourrey C."/>
            <person name="LaButti K."/>
            <person name="Lindquist E.A."/>
            <person name="Lipzen A."/>
            <person name="Lundell T."/>
            <person name="Morin E."/>
            <person name="Murat C."/>
            <person name="Riley R."/>
            <person name="Ohm R."/>
            <person name="Sun H."/>
            <person name="Tunlid A."/>
            <person name="Henrissat B."/>
            <person name="Grigoriev I.V."/>
            <person name="Hibbett D.S."/>
            <person name="Martin F."/>
        </authorList>
    </citation>
    <scope>NUCLEOTIDE SEQUENCE [LARGE SCALE GENOMIC DNA]</scope>
    <source>
        <strain evidence="2">441</strain>
    </source>
</reference>
<sequence length="152" mass="16686">MNEGQFSLHAHIYSPLHPLSPTYRLFCRPCPIFCVSSPCLRVPTWDRHDMEIRVRPPGPVLSPPPLLQAPTSNLPPPPIISSSPTAYSLMPLWSASSFPPISDVPSIVIVSNSVNAFAIQTFRNGSLSGRSIHVYHSHCRGGKLPITSHTSR</sequence>
<organism evidence="1 2">
    <name type="scientific">Pisolithus microcarpus 441</name>
    <dbReference type="NCBI Taxonomy" id="765257"/>
    <lineage>
        <taxon>Eukaryota</taxon>
        <taxon>Fungi</taxon>
        <taxon>Dikarya</taxon>
        <taxon>Basidiomycota</taxon>
        <taxon>Agaricomycotina</taxon>
        <taxon>Agaricomycetes</taxon>
        <taxon>Agaricomycetidae</taxon>
        <taxon>Boletales</taxon>
        <taxon>Sclerodermatineae</taxon>
        <taxon>Pisolithaceae</taxon>
        <taxon>Pisolithus</taxon>
    </lineage>
</organism>
<reference evidence="1 2" key="1">
    <citation type="submission" date="2014-04" db="EMBL/GenBank/DDBJ databases">
        <authorList>
            <consortium name="DOE Joint Genome Institute"/>
            <person name="Kuo A."/>
            <person name="Kohler A."/>
            <person name="Costa M.D."/>
            <person name="Nagy L.G."/>
            <person name="Floudas D."/>
            <person name="Copeland A."/>
            <person name="Barry K.W."/>
            <person name="Cichocki N."/>
            <person name="Veneault-Fourrey C."/>
            <person name="LaButti K."/>
            <person name="Lindquist E.A."/>
            <person name="Lipzen A."/>
            <person name="Lundell T."/>
            <person name="Morin E."/>
            <person name="Murat C."/>
            <person name="Sun H."/>
            <person name="Tunlid A."/>
            <person name="Henrissat B."/>
            <person name="Grigoriev I.V."/>
            <person name="Hibbett D.S."/>
            <person name="Martin F."/>
            <person name="Nordberg H.P."/>
            <person name="Cantor M.N."/>
            <person name="Hua S.X."/>
        </authorList>
    </citation>
    <scope>NUCLEOTIDE SEQUENCE [LARGE SCALE GENOMIC DNA]</scope>
    <source>
        <strain evidence="1 2">441</strain>
    </source>
</reference>
<evidence type="ECO:0000313" key="2">
    <source>
        <dbReference type="Proteomes" id="UP000054018"/>
    </source>
</evidence>
<keyword evidence="2" id="KW-1185">Reference proteome</keyword>
<protein>
    <submittedName>
        <fullName evidence="1">Uncharacterized protein</fullName>
    </submittedName>
</protein>
<dbReference type="Proteomes" id="UP000054018">
    <property type="component" value="Unassembled WGS sequence"/>
</dbReference>
<evidence type="ECO:0000313" key="1">
    <source>
        <dbReference type="EMBL" id="KIK22205.1"/>
    </source>
</evidence>
<dbReference type="HOGENOM" id="CLU_1723112_0_0_1"/>
<dbReference type="AlphaFoldDB" id="A0A0C9YBR9"/>
<accession>A0A0C9YBR9</accession>
<gene>
    <name evidence="1" type="ORF">PISMIDRAFT_509874</name>
</gene>
<name>A0A0C9YBR9_9AGAM</name>